<dbReference type="AlphaFoldDB" id="A0A835MGZ8"/>
<keyword evidence="6" id="KW-0238">DNA-binding</keyword>
<dbReference type="PANTHER" id="PTHR23068">
    <property type="entry name" value="DNA CYTOSINE-5- -METHYLTRANSFERASE 3-RELATED"/>
    <property type="match status" value="1"/>
</dbReference>
<proteinExistence type="predicted"/>
<dbReference type="Gene3D" id="3.40.50.150">
    <property type="entry name" value="Vaccinia Virus protein VP39"/>
    <property type="match status" value="1"/>
</dbReference>
<keyword evidence="7" id="KW-0539">Nucleus</keyword>
<dbReference type="EMBL" id="JADFTS010000001">
    <property type="protein sequence ID" value="KAF9623396.1"/>
    <property type="molecule type" value="Genomic_DNA"/>
</dbReference>
<evidence type="ECO:0000313" key="9">
    <source>
        <dbReference type="EMBL" id="KAF9623396.1"/>
    </source>
</evidence>
<evidence type="ECO:0000256" key="4">
    <source>
        <dbReference type="ARBA" id="ARBA00022691"/>
    </source>
</evidence>
<keyword evidence="5" id="KW-0677">Repeat</keyword>
<dbReference type="InterPro" id="IPR029021">
    <property type="entry name" value="Prot-tyrosine_phosphatase-like"/>
</dbReference>
<reference evidence="9 10" key="1">
    <citation type="submission" date="2020-10" db="EMBL/GenBank/DDBJ databases">
        <title>The Coptis chinensis genome and diversification of protoberbering-type alkaloids.</title>
        <authorList>
            <person name="Wang B."/>
            <person name="Shu S."/>
            <person name="Song C."/>
            <person name="Liu Y."/>
        </authorList>
    </citation>
    <scope>NUCLEOTIDE SEQUENCE [LARGE SCALE GENOMIC DNA]</scope>
    <source>
        <strain evidence="9">HL-2020</strain>
        <tissue evidence="9">Leaf</tissue>
    </source>
</reference>
<gene>
    <name evidence="9" type="ORF">IFM89_001942</name>
</gene>
<comment type="subcellular location">
    <subcellularLocation>
        <location evidence="1">Nucleus</location>
    </subcellularLocation>
</comment>
<comment type="caution">
    <text evidence="9">The sequence shown here is derived from an EMBL/GenBank/DDBJ whole genome shotgun (WGS) entry which is preliminary data.</text>
</comment>
<evidence type="ECO:0000256" key="1">
    <source>
        <dbReference type="ARBA" id="ARBA00004123"/>
    </source>
</evidence>
<evidence type="ECO:0000256" key="6">
    <source>
        <dbReference type="ARBA" id="ARBA00023125"/>
    </source>
</evidence>
<dbReference type="Proteomes" id="UP000631114">
    <property type="component" value="Unassembled WGS sequence"/>
</dbReference>
<dbReference type="PROSITE" id="PS51680">
    <property type="entry name" value="SAM_MT_DRM"/>
    <property type="match status" value="1"/>
</dbReference>
<keyword evidence="10" id="KW-1185">Reference proteome</keyword>
<keyword evidence="3" id="KW-0808">Transferase</keyword>
<name>A0A835MGZ8_9MAGN</name>
<accession>A0A835MGZ8</accession>
<dbReference type="GO" id="GO:0032259">
    <property type="term" value="P:methylation"/>
    <property type="evidence" value="ECO:0007669"/>
    <property type="project" value="UniProtKB-KW"/>
</dbReference>
<evidence type="ECO:0000256" key="2">
    <source>
        <dbReference type="ARBA" id="ARBA00022603"/>
    </source>
</evidence>
<keyword evidence="4" id="KW-0949">S-adenosyl-L-methionine</keyword>
<dbReference type="GO" id="GO:0005634">
    <property type="term" value="C:nucleus"/>
    <property type="evidence" value="ECO:0007669"/>
    <property type="project" value="UniProtKB-SubCell"/>
</dbReference>
<dbReference type="PANTHER" id="PTHR23068:SF11">
    <property type="entry name" value="INACTIVE DNA (CYTOSINE-5)-METHYLTRANSFERASE DRM3-RELATED"/>
    <property type="match status" value="1"/>
</dbReference>
<keyword evidence="2" id="KW-0489">Methyltransferase</keyword>
<feature type="domain" description="SAM-dependent MTase DRM-type" evidence="8">
    <location>
        <begin position="180"/>
        <end position="264"/>
    </location>
</feature>
<dbReference type="GO" id="GO:0008168">
    <property type="term" value="F:methyltransferase activity"/>
    <property type="evidence" value="ECO:0007669"/>
    <property type="project" value="UniProtKB-KW"/>
</dbReference>
<evidence type="ECO:0000256" key="3">
    <source>
        <dbReference type="ARBA" id="ARBA00022679"/>
    </source>
</evidence>
<evidence type="ECO:0000256" key="7">
    <source>
        <dbReference type="ARBA" id="ARBA00023242"/>
    </source>
</evidence>
<evidence type="ECO:0000313" key="10">
    <source>
        <dbReference type="Proteomes" id="UP000631114"/>
    </source>
</evidence>
<organism evidence="9 10">
    <name type="scientific">Coptis chinensis</name>
    <dbReference type="NCBI Taxonomy" id="261450"/>
    <lineage>
        <taxon>Eukaryota</taxon>
        <taxon>Viridiplantae</taxon>
        <taxon>Streptophyta</taxon>
        <taxon>Embryophyta</taxon>
        <taxon>Tracheophyta</taxon>
        <taxon>Spermatophyta</taxon>
        <taxon>Magnoliopsida</taxon>
        <taxon>Ranunculales</taxon>
        <taxon>Ranunculaceae</taxon>
        <taxon>Coptidoideae</taxon>
        <taxon>Coptis</taxon>
    </lineage>
</organism>
<dbReference type="InterPro" id="IPR050390">
    <property type="entry name" value="C5-Methyltransferase"/>
</dbReference>
<dbReference type="OrthoDB" id="1725147at2759"/>
<sequence>DYTYRVHHWNCFPSIQLGCWSAVRMEVKGPPSMECAVLGSKRDGCRVWAFFPNTNTKTTTSSDEGEQDATDKTGACDQLITLPVLKYVTKHEMLGLVIDLTNTNRYYPTYDWRNQGEKQFSFLPPMEVACGGRGSYPKTKCVNDFMYEVMQFYSIKQHSKKKYDENPMICIKLVGADPIERLGLLKYSFQTDTLGYHLSVLEWLFTDGLNVLSLFSGIGGAEVSLHRLGLLLKGVVSMELCETNWRILRKWWQCKWTNRGVGAD</sequence>
<protein>
    <recommendedName>
        <fullName evidence="8">SAM-dependent MTase DRM-type domain-containing protein</fullName>
    </recommendedName>
</protein>
<dbReference type="GO" id="GO:0003677">
    <property type="term" value="F:DNA binding"/>
    <property type="evidence" value="ECO:0007669"/>
    <property type="project" value="UniProtKB-KW"/>
</dbReference>
<evidence type="ECO:0000259" key="8">
    <source>
        <dbReference type="PROSITE" id="PS51680"/>
    </source>
</evidence>
<dbReference type="InterPro" id="IPR029063">
    <property type="entry name" value="SAM-dependent_MTases_sf"/>
</dbReference>
<feature type="non-terminal residue" evidence="9">
    <location>
        <position position="264"/>
    </location>
</feature>
<dbReference type="InterPro" id="IPR030380">
    <property type="entry name" value="SAM_MeTfrase_DRM"/>
</dbReference>
<dbReference type="Gene3D" id="3.90.190.10">
    <property type="entry name" value="Protein tyrosine phosphatase superfamily"/>
    <property type="match status" value="1"/>
</dbReference>
<evidence type="ECO:0000256" key="5">
    <source>
        <dbReference type="ARBA" id="ARBA00022737"/>
    </source>
</evidence>